<dbReference type="InterPro" id="IPR000182">
    <property type="entry name" value="GNAT_dom"/>
</dbReference>
<accession>A0ABW1FL40</accession>
<dbReference type="PANTHER" id="PTHR43877:SF1">
    <property type="entry name" value="ACETYLTRANSFERASE"/>
    <property type="match status" value="1"/>
</dbReference>
<dbReference type="EMBL" id="JBHSPW010000007">
    <property type="protein sequence ID" value="MFC5894614.1"/>
    <property type="molecule type" value="Genomic_DNA"/>
</dbReference>
<gene>
    <name evidence="4" type="ORF">ACFP3M_17515</name>
</gene>
<name>A0ABW1FL40_9ACTN</name>
<reference evidence="5" key="1">
    <citation type="journal article" date="2019" name="Int. J. Syst. Evol. Microbiol.">
        <title>The Global Catalogue of Microorganisms (GCM) 10K type strain sequencing project: providing services to taxonomists for standard genome sequencing and annotation.</title>
        <authorList>
            <consortium name="The Broad Institute Genomics Platform"/>
            <consortium name="The Broad Institute Genome Sequencing Center for Infectious Disease"/>
            <person name="Wu L."/>
            <person name="Ma J."/>
        </authorList>
    </citation>
    <scope>NUCLEOTIDE SEQUENCE [LARGE SCALE GENOMIC DNA]</scope>
    <source>
        <strain evidence="5">CGMCC 1.15809</strain>
    </source>
</reference>
<organism evidence="4 5">
    <name type="scientific">Streptomyces ramulosus</name>
    <dbReference type="NCBI Taxonomy" id="47762"/>
    <lineage>
        <taxon>Bacteria</taxon>
        <taxon>Bacillati</taxon>
        <taxon>Actinomycetota</taxon>
        <taxon>Actinomycetes</taxon>
        <taxon>Kitasatosporales</taxon>
        <taxon>Streptomycetaceae</taxon>
        <taxon>Streptomyces</taxon>
    </lineage>
</organism>
<evidence type="ECO:0000313" key="4">
    <source>
        <dbReference type="EMBL" id="MFC5894614.1"/>
    </source>
</evidence>
<dbReference type="Pfam" id="PF00583">
    <property type="entry name" value="Acetyltransf_1"/>
    <property type="match status" value="1"/>
</dbReference>
<sequence length="167" mass="18342">MTSAPAPDARPGGATPHDGVRIRRATTADAPAVARVHRESRRVTMPYLPPQRRDLDDVIGWVRDHLLPGCTTWVAERGTEIIGYAAVRDDVLEDLYLHPDELRRGLGTRLLETALAHRPDGLTLHVFEANTGARAFYARHGFTTVASGSDNMEGLPELTLHRGPAPR</sequence>
<dbReference type="InterPro" id="IPR050832">
    <property type="entry name" value="Bact_Acetyltransf"/>
</dbReference>
<dbReference type="InterPro" id="IPR016181">
    <property type="entry name" value="Acyl_CoA_acyltransferase"/>
</dbReference>
<evidence type="ECO:0000313" key="5">
    <source>
        <dbReference type="Proteomes" id="UP001596241"/>
    </source>
</evidence>
<dbReference type="SUPFAM" id="SSF55729">
    <property type="entry name" value="Acyl-CoA N-acyltransferases (Nat)"/>
    <property type="match status" value="1"/>
</dbReference>
<keyword evidence="2 4" id="KW-0012">Acyltransferase</keyword>
<dbReference type="Gene3D" id="3.40.630.30">
    <property type="match status" value="1"/>
</dbReference>
<evidence type="ECO:0000259" key="3">
    <source>
        <dbReference type="PROSITE" id="PS51186"/>
    </source>
</evidence>
<dbReference type="Proteomes" id="UP001596241">
    <property type="component" value="Unassembled WGS sequence"/>
</dbReference>
<evidence type="ECO:0000256" key="2">
    <source>
        <dbReference type="ARBA" id="ARBA00023315"/>
    </source>
</evidence>
<keyword evidence="1 4" id="KW-0808">Transferase</keyword>
<dbReference type="PROSITE" id="PS51186">
    <property type="entry name" value="GNAT"/>
    <property type="match status" value="1"/>
</dbReference>
<keyword evidence="5" id="KW-1185">Reference proteome</keyword>
<dbReference type="CDD" id="cd04301">
    <property type="entry name" value="NAT_SF"/>
    <property type="match status" value="1"/>
</dbReference>
<comment type="caution">
    <text evidence="4">The sequence shown here is derived from an EMBL/GenBank/DDBJ whole genome shotgun (WGS) entry which is preliminary data.</text>
</comment>
<dbReference type="GO" id="GO:0016746">
    <property type="term" value="F:acyltransferase activity"/>
    <property type="evidence" value="ECO:0007669"/>
    <property type="project" value="UniProtKB-KW"/>
</dbReference>
<dbReference type="RefSeq" id="WP_345088802.1">
    <property type="nucleotide sequence ID" value="NZ_BAAAWG010000015.1"/>
</dbReference>
<dbReference type="EC" id="2.3.-.-" evidence="4"/>
<dbReference type="PANTHER" id="PTHR43877">
    <property type="entry name" value="AMINOALKYLPHOSPHONATE N-ACETYLTRANSFERASE-RELATED-RELATED"/>
    <property type="match status" value="1"/>
</dbReference>
<evidence type="ECO:0000256" key="1">
    <source>
        <dbReference type="ARBA" id="ARBA00022679"/>
    </source>
</evidence>
<proteinExistence type="predicted"/>
<feature type="domain" description="N-acetyltransferase" evidence="3">
    <location>
        <begin position="20"/>
        <end position="161"/>
    </location>
</feature>
<protein>
    <submittedName>
        <fullName evidence="4">GNAT family N-acetyltransferase</fullName>
        <ecNumber evidence="4">2.3.-.-</ecNumber>
    </submittedName>
</protein>